<dbReference type="Proteomes" id="UP000809440">
    <property type="component" value="Unassembled WGS sequence"/>
</dbReference>
<sequence>MRQNTRVMAGAVLAVTALSGCMQDMGTGTVSRFLSAQPDARADISGETKTAAPKAEAVQDVSPVIAELAARQSVLTPGSPYAEVAAGVLAADARVAEAELQVAQLRAEAASKNWWPTISPRVSLTSLGDLVADLVINQVLFDNGRKKAERDLAKADVELAAVALSESSNDRVYDGLVLFLQAEEGRAAADLYGQALKDMSHFEWVMNERVKGGVSDFSDLNVLKQKLADLRARDAAAREKTTRAVAELNAMSAVSLAGQRGLRGMGSTPSDQSLDVLRAKVERDRQLAQAKIARAAHLPGLSAGGSLRNGGEGLSLSASTEQMLGIGTGASLQAIEATKITADRKVTEAEDISRRAIEADQRTIAALKRQAAEAEGLTSQAKTNLDLFQRQYDAGTRQVMDVVSVYETFLRALEKQLDLKFQAARAELDAAKRLGVLADGAKI</sequence>
<organism evidence="2 4">
    <name type="scientific">Marivita cryptomonadis</name>
    <dbReference type="NCBI Taxonomy" id="505252"/>
    <lineage>
        <taxon>Bacteria</taxon>
        <taxon>Pseudomonadati</taxon>
        <taxon>Pseudomonadota</taxon>
        <taxon>Alphaproteobacteria</taxon>
        <taxon>Rhodobacterales</taxon>
        <taxon>Roseobacteraceae</taxon>
        <taxon>Marivita</taxon>
    </lineage>
</organism>
<accession>A0A9Q2NWC4</accession>
<dbReference type="PROSITE" id="PS51257">
    <property type="entry name" value="PROKAR_LIPOPROTEIN"/>
    <property type="match status" value="1"/>
</dbReference>
<evidence type="ECO:0000313" key="5">
    <source>
        <dbReference type="Proteomes" id="UP000809440"/>
    </source>
</evidence>
<reference evidence="2 5" key="1">
    <citation type="submission" date="2021-01" db="EMBL/GenBank/DDBJ databases">
        <title>Diatom-associated Roseobacters Show Island Model of Population Structure.</title>
        <authorList>
            <person name="Qu L."/>
            <person name="Feng X."/>
            <person name="Chen Y."/>
            <person name="Li L."/>
            <person name="Wang X."/>
            <person name="Hu Z."/>
            <person name="Wang H."/>
            <person name="Luo H."/>
        </authorList>
    </citation>
    <scope>NUCLEOTIDE SEQUENCE</scope>
    <source>
        <strain evidence="3 5">CC28-63</strain>
        <strain evidence="2">CC28-69</strain>
    </source>
</reference>
<keyword evidence="1" id="KW-0175">Coiled coil</keyword>
<proteinExistence type="predicted"/>
<evidence type="ECO:0000313" key="2">
    <source>
        <dbReference type="EMBL" id="MBM2415094.1"/>
    </source>
</evidence>
<dbReference type="AlphaFoldDB" id="A0A9Q2NWC4"/>
<protein>
    <submittedName>
        <fullName evidence="2">TolC family protein</fullName>
    </submittedName>
</protein>
<keyword evidence="5" id="KW-1185">Reference proteome</keyword>
<dbReference type="GO" id="GO:0015562">
    <property type="term" value="F:efflux transmembrane transporter activity"/>
    <property type="evidence" value="ECO:0007669"/>
    <property type="project" value="InterPro"/>
</dbReference>
<evidence type="ECO:0000256" key="1">
    <source>
        <dbReference type="SAM" id="Coils"/>
    </source>
</evidence>
<evidence type="ECO:0000313" key="4">
    <source>
        <dbReference type="Proteomes" id="UP000755667"/>
    </source>
</evidence>
<evidence type="ECO:0000313" key="3">
    <source>
        <dbReference type="EMBL" id="MBM2419766.1"/>
    </source>
</evidence>
<dbReference type="EMBL" id="JAFBXF010000026">
    <property type="protein sequence ID" value="MBM2419766.1"/>
    <property type="molecule type" value="Genomic_DNA"/>
</dbReference>
<dbReference type="SUPFAM" id="SSF56954">
    <property type="entry name" value="Outer membrane efflux proteins (OEP)"/>
    <property type="match status" value="1"/>
</dbReference>
<dbReference type="Proteomes" id="UP000755667">
    <property type="component" value="Unassembled WGS sequence"/>
</dbReference>
<dbReference type="RefSeq" id="WP_171046028.1">
    <property type="nucleotide sequence ID" value="NZ_JAFBWU010000026.1"/>
</dbReference>
<comment type="caution">
    <text evidence="2">The sequence shown here is derived from an EMBL/GenBank/DDBJ whole genome shotgun (WGS) entry which is preliminary data.</text>
</comment>
<dbReference type="Gene3D" id="1.20.1600.10">
    <property type="entry name" value="Outer membrane efflux proteins (OEP)"/>
    <property type="match status" value="2"/>
</dbReference>
<name>A0A9Q2NWC4_9RHOB</name>
<dbReference type="GeneID" id="62640547"/>
<feature type="coiled-coil region" evidence="1">
    <location>
        <begin position="357"/>
        <end position="384"/>
    </location>
</feature>
<dbReference type="EMBL" id="JAFBXE010000026">
    <property type="protein sequence ID" value="MBM2415094.1"/>
    <property type="molecule type" value="Genomic_DNA"/>
</dbReference>
<gene>
    <name evidence="2" type="ORF">JQX41_22550</name>
    <name evidence="3" type="ORF">JQX48_22575</name>
</gene>